<dbReference type="Proteomes" id="UP000310636">
    <property type="component" value="Unassembled WGS sequence"/>
</dbReference>
<dbReference type="SMART" id="SM00421">
    <property type="entry name" value="HTH_LUXR"/>
    <property type="match status" value="1"/>
</dbReference>
<dbReference type="Pfam" id="PF00196">
    <property type="entry name" value="GerE"/>
    <property type="match status" value="1"/>
</dbReference>
<dbReference type="CDD" id="cd06170">
    <property type="entry name" value="LuxR_C_like"/>
    <property type="match status" value="1"/>
</dbReference>
<dbReference type="InterPro" id="IPR001789">
    <property type="entry name" value="Sig_transdc_resp-reg_receiver"/>
</dbReference>
<keyword evidence="2" id="KW-0238">DNA-binding</keyword>
<feature type="domain" description="HTH luxR-type" evidence="5">
    <location>
        <begin position="143"/>
        <end position="208"/>
    </location>
</feature>
<evidence type="ECO:0000256" key="4">
    <source>
        <dbReference type="PROSITE-ProRule" id="PRU00169"/>
    </source>
</evidence>
<comment type="caution">
    <text evidence="7">The sequence shown here is derived from an EMBL/GenBank/DDBJ whole genome shotgun (WGS) entry which is preliminary data.</text>
</comment>
<name>A0A4S4BKP5_9BACL</name>
<dbReference type="InterPro" id="IPR016032">
    <property type="entry name" value="Sig_transdc_resp-reg_C-effctor"/>
</dbReference>
<dbReference type="PANTHER" id="PTHR45566:SF2">
    <property type="entry name" value="NARL SUBFAMILY"/>
    <property type="match status" value="1"/>
</dbReference>
<dbReference type="InterPro" id="IPR051015">
    <property type="entry name" value="EvgA-like"/>
</dbReference>
<dbReference type="InterPro" id="IPR011006">
    <property type="entry name" value="CheY-like_superfamily"/>
</dbReference>
<dbReference type="PROSITE" id="PS50110">
    <property type="entry name" value="RESPONSE_REGULATORY"/>
    <property type="match status" value="1"/>
</dbReference>
<keyword evidence="1" id="KW-0805">Transcription regulation</keyword>
<comment type="caution">
    <text evidence="4">Lacks conserved residue(s) required for the propagation of feature annotation.</text>
</comment>
<evidence type="ECO:0000259" key="6">
    <source>
        <dbReference type="PROSITE" id="PS50110"/>
    </source>
</evidence>
<dbReference type="PRINTS" id="PR00038">
    <property type="entry name" value="HTHLUXR"/>
</dbReference>
<dbReference type="RefSeq" id="WP_136372615.1">
    <property type="nucleotide sequence ID" value="NZ_SSOB01000041.1"/>
</dbReference>
<keyword evidence="3" id="KW-0804">Transcription</keyword>
<proteinExistence type="predicted"/>
<evidence type="ECO:0000256" key="3">
    <source>
        <dbReference type="ARBA" id="ARBA00023163"/>
    </source>
</evidence>
<evidence type="ECO:0000256" key="1">
    <source>
        <dbReference type="ARBA" id="ARBA00023015"/>
    </source>
</evidence>
<dbReference type="SUPFAM" id="SSF52172">
    <property type="entry name" value="CheY-like"/>
    <property type="match status" value="1"/>
</dbReference>
<evidence type="ECO:0000313" key="8">
    <source>
        <dbReference type="Proteomes" id="UP000310636"/>
    </source>
</evidence>
<dbReference type="Gene3D" id="3.40.50.2300">
    <property type="match status" value="1"/>
</dbReference>
<dbReference type="GO" id="GO:0006355">
    <property type="term" value="P:regulation of DNA-templated transcription"/>
    <property type="evidence" value="ECO:0007669"/>
    <property type="project" value="InterPro"/>
</dbReference>
<organism evidence="7 8">
    <name type="scientific">Cohnella fermenti</name>
    <dbReference type="NCBI Taxonomy" id="2565925"/>
    <lineage>
        <taxon>Bacteria</taxon>
        <taxon>Bacillati</taxon>
        <taxon>Bacillota</taxon>
        <taxon>Bacilli</taxon>
        <taxon>Bacillales</taxon>
        <taxon>Paenibacillaceae</taxon>
        <taxon>Cohnella</taxon>
    </lineage>
</organism>
<protein>
    <submittedName>
        <fullName evidence="7">Response regulator transcription factor</fullName>
    </submittedName>
</protein>
<dbReference type="OrthoDB" id="192836at2"/>
<evidence type="ECO:0000256" key="2">
    <source>
        <dbReference type="ARBA" id="ARBA00023125"/>
    </source>
</evidence>
<dbReference type="GO" id="GO:0000160">
    <property type="term" value="P:phosphorelay signal transduction system"/>
    <property type="evidence" value="ECO:0007669"/>
    <property type="project" value="InterPro"/>
</dbReference>
<evidence type="ECO:0000259" key="5">
    <source>
        <dbReference type="PROSITE" id="PS50043"/>
    </source>
</evidence>
<feature type="domain" description="Response regulatory" evidence="6">
    <location>
        <begin position="5"/>
        <end position="121"/>
    </location>
</feature>
<dbReference type="PANTHER" id="PTHR45566">
    <property type="entry name" value="HTH-TYPE TRANSCRIPTIONAL REGULATOR YHJB-RELATED"/>
    <property type="match status" value="1"/>
</dbReference>
<sequence>MHKINVLLVEQDSEWKRHIETRLQAEPDLCVIGSVHAYLDAIAMARMLDIDVILLEAIGGEQTAWTNAIFEIASLGKTQMIMVAAAAIEEWICEAFVYGVSNYLLKAHTESLVEAIRAAYAHQSAIHYIAAGVVRQELARLKRREWQRQLTESEQAILRLIDSGRTHAQIMNELSIAESTMKTHVNRILRKLKVPSSKEAARQAKMKGIV</sequence>
<dbReference type="AlphaFoldDB" id="A0A4S4BKP5"/>
<evidence type="ECO:0000313" key="7">
    <source>
        <dbReference type="EMBL" id="THF74360.1"/>
    </source>
</evidence>
<dbReference type="GO" id="GO:0003677">
    <property type="term" value="F:DNA binding"/>
    <property type="evidence" value="ECO:0007669"/>
    <property type="project" value="UniProtKB-KW"/>
</dbReference>
<dbReference type="SUPFAM" id="SSF46894">
    <property type="entry name" value="C-terminal effector domain of the bipartite response regulators"/>
    <property type="match status" value="1"/>
</dbReference>
<reference evidence="7 8" key="1">
    <citation type="submission" date="2019-04" db="EMBL/GenBank/DDBJ databases">
        <title>Cohnella sp. nov. isolated from preserved vegetables.</title>
        <authorList>
            <person name="Lin S.-Y."/>
            <person name="Hung M.-H."/>
            <person name="Young C.-C."/>
        </authorList>
    </citation>
    <scope>NUCLEOTIDE SEQUENCE [LARGE SCALE GENOMIC DNA]</scope>
    <source>
        <strain evidence="7 8">CC-MHH1044</strain>
    </source>
</reference>
<keyword evidence="8" id="KW-1185">Reference proteome</keyword>
<accession>A0A4S4BKP5</accession>
<dbReference type="EMBL" id="SSOB01000041">
    <property type="protein sequence ID" value="THF74360.1"/>
    <property type="molecule type" value="Genomic_DNA"/>
</dbReference>
<dbReference type="InterPro" id="IPR000792">
    <property type="entry name" value="Tscrpt_reg_LuxR_C"/>
</dbReference>
<gene>
    <name evidence="7" type="ORF">E6C55_25285</name>
</gene>
<dbReference type="PROSITE" id="PS50043">
    <property type="entry name" value="HTH_LUXR_2"/>
    <property type="match status" value="1"/>
</dbReference>